<dbReference type="PANTHER" id="PTHR42941:SF1">
    <property type="entry name" value="SLL1037 PROTEIN"/>
    <property type="match status" value="1"/>
</dbReference>
<reference evidence="1 2" key="1">
    <citation type="journal article" date="2014" name="PLoS Genet.">
        <title>Phylogenetically driven sequencing of extremely halophilic archaea reveals strategies for static and dynamic osmo-response.</title>
        <authorList>
            <person name="Becker E.A."/>
            <person name="Seitzer P.M."/>
            <person name="Tritt A."/>
            <person name="Larsen D."/>
            <person name="Krusor M."/>
            <person name="Yao A.I."/>
            <person name="Wu D."/>
            <person name="Madern D."/>
            <person name="Eisen J.A."/>
            <person name="Darling A.E."/>
            <person name="Facciotti M.T."/>
        </authorList>
    </citation>
    <scope>NUCLEOTIDE SEQUENCE [LARGE SCALE GENOMIC DNA]</scope>
    <source>
        <strain evidence="1 2">JCM 12255</strain>
    </source>
</reference>
<dbReference type="PANTHER" id="PTHR42941">
    <property type="entry name" value="SLL1037 PROTEIN"/>
    <property type="match status" value="1"/>
</dbReference>
<protein>
    <submittedName>
        <fullName evidence="1">TRAP-type transport system periplasmic protein 2</fullName>
    </submittedName>
</protein>
<sequence length="272" mass="31056">MEGLTSRGSEENVGLINQGESEMGYIDDTLERAIRAEEEPFDDLDYEPAQVFFFYDISTFWVTADESYETVQDIDSDTVISPNVAGSTNRTTLQLALEEIGITEDDYTLDDVNQADQGSAFNEGRLDVGILQLVGPNLAGWGQEIVSTVDAQLLDYPDEDAETLEESEIVTDWFDREDISEDLVNTPDENLGIVAPYIHITRADLDYDMVYEFLSTLHEHREELGQYHDLLDLFEDDDYWVDTVFPEMPFHEAAADFYEEIGVWNDDWEVHN</sequence>
<dbReference type="Proteomes" id="UP000011602">
    <property type="component" value="Unassembled WGS sequence"/>
</dbReference>
<gene>
    <name evidence="1" type="ORF">C493_19341</name>
</gene>
<dbReference type="eggNOG" id="arCOG01802">
    <property type="taxonomic scope" value="Archaea"/>
</dbReference>
<evidence type="ECO:0000313" key="1">
    <source>
        <dbReference type="EMBL" id="ELY50153.1"/>
    </source>
</evidence>
<dbReference type="SUPFAM" id="SSF53850">
    <property type="entry name" value="Periplasmic binding protein-like II"/>
    <property type="match status" value="1"/>
</dbReference>
<dbReference type="PATRIC" id="fig|1227499.3.peg.3981"/>
<evidence type="ECO:0000313" key="2">
    <source>
        <dbReference type="Proteomes" id="UP000011602"/>
    </source>
</evidence>
<dbReference type="Pfam" id="PF16868">
    <property type="entry name" value="NMT1_3"/>
    <property type="match status" value="1"/>
</dbReference>
<comment type="caution">
    <text evidence="1">The sequence shown here is derived from an EMBL/GenBank/DDBJ whole genome shotgun (WGS) entry which is preliminary data.</text>
</comment>
<keyword evidence="2" id="KW-1185">Reference proteome</keyword>
<dbReference type="EMBL" id="AOHZ01000088">
    <property type="protein sequence ID" value="ELY50153.1"/>
    <property type="molecule type" value="Genomic_DNA"/>
</dbReference>
<dbReference type="STRING" id="1227499.C493_19341"/>
<dbReference type="InterPro" id="IPR011852">
    <property type="entry name" value="TRAP_TAXI"/>
</dbReference>
<dbReference type="AlphaFoldDB" id="L9WP85"/>
<proteinExistence type="predicted"/>
<organism evidence="1 2">
    <name type="scientific">Natronolimnohabitans innermongolicus JCM 12255</name>
    <dbReference type="NCBI Taxonomy" id="1227499"/>
    <lineage>
        <taxon>Archaea</taxon>
        <taxon>Methanobacteriati</taxon>
        <taxon>Methanobacteriota</taxon>
        <taxon>Stenosarchaea group</taxon>
        <taxon>Halobacteria</taxon>
        <taxon>Halobacteriales</taxon>
        <taxon>Natrialbaceae</taxon>
        <taxon>Natronolimnohabitans</taxon>
    </lineage>
</organism>
<accession>L9WP85</accession>
<dbReference type="Gene3D" id="3.40.190.10">
    <property type="entry name" value="Periplasmic binding protein-like II"/>
    <property type="match status" value="2"/>
</dbReference>
<name>L9WP85_9EURY</name>